<dbReference type="PANTHER" id="PTHR34105:SF1">
    <property type="entry name" value="PROLINE-, GLUTAMIC ACID- AND LEUCINE-RICH PROTEIN 1"/>
    <property type="match status" value="1"/>
</dbReference>
<evidence type="ECO:0000256" key="5">
    <source>
        <dbReference type="ARBA" id="ARBA00023242"/>
    </source>
</evidence>
<feature type="region of interest" description="Disordered" evidence="6">
    <location>
        <begin position="537"/>
        <end position="692"/>
    </location>
</feature>
<dbReference type="Proteomes" id="UP000761534">
    <property type="component" value="Unassembled WGS sequence"/>
</dbReference>
<gene>
    <name evidence="8" type="ORF">TRICI_006072</name>
</gene>
<dbReference type="VEuPathDB" id="FungiDB:TRICI_006072"/>
<evidence type="ECO:0000256" key="2">
    <source>
        <dbReference type="ARBA" id="ARBA00004123"/>
    </source>
</evidence>
<name>A0A642UM10_9ASCO</name>
<comment type="caution">
    <text evidence="8">The sequence shown here is derived from an EMBL/GenBank/DDBJ whole genome shotgun (WGS) entry which is preliminary data.</text>
</comment>
<evidence type="ECO:0000313" key="8">
    <source>
        <dbReference type="EMBL" id="KAA8901396.1"/>
    </source>
</evidence>
<evidence type="ECO:0000259" key="7">
    <source>
        <dbReference type="Pfam" id="PF08167"/>
    </source>
</evidence>
<dbReference type="OrthoDB" id="20900at2759"/>
<comment type="similarity">
    <text evidence="3">Belongs to the RIX1/PELP1 family.</text>
</comment>
<dbReference type="InterPro" id="IPR012583">
    <property type="entry name" value="RIX1_N"/>
</dbReference>
<feature type="compositionally biased region" description="Basic and acidic residues" evidence="6">
    <location>
        <begin position="544"/>
        <end position="557"/>
    </location>
</feature>
<feature type="compositionally biased region" description="Polar residues" evidence="6">
    <location>
        <begin position="616"/>
        <end position="628"/>
    </location>
</feature>
<dbReference type="PANTHER" id="PTHR34105">
    <property type="entry name" value="PROLINE-, GLUTAMIC ACID- AND LEUCINE-RICH PROTEIN 1"/>
    <property type="match status" value="1"/>
</dbReference>
<comment type="function">
    <text evidence="1">Component of the RIX1 complex required for processing of ITS2 sequences from 35S pre-rRNA and the nucleoplasmic transit of the pre-60S ribosomal subunits. Regulates pre-60S association of the critical remodeling factor MDN1.</text>
</comment>
<reference evidence="8" key="1">
    <citation type="journal article" date="2019" name="G3 (Bethesda)">
        <title>Genome Assemblies of Two Rare Opportunistic Yeast Pathogens: Diutina rugosa (syn. Candida rugosa) and Trichomonascus ciferrii (syn. Candida ciferrii).</title>
        <authorList>
            <person name="Mixao V."/>
            <person name="Saus E."/>
            <person name="Hansen A.P."/>
            <person name="Lass-Florl C."/>
            <person name="Gabaldon T."/>
        </authorList>
    </citation>
    <scope>NUCLEOTIDE SEQUENCE</scope>
    <source>
        <strain evidence="8">CBS 4856</strain>
    </source>
</reference>
<dbReference type="AlphaFoldDB" id="A0A642UM10"/>
<feature type="compositionally biased region" description="Polar residues" evidence="6">
    <location>
        <begin position="593"/>
        <end position="609"/>
    </location>
</feature>
<dbReference type="GO" id="GO:0006364">
    <property type="term" value="P:rRNA processing"/>
    <property type="evidence" value="ECO:0007669"/>
    <property type="project" value="TreeGrafter"/>
</dbReference>
<evidence type="ECO:0000256" key="3">
    <source>
        <dbReference type="ARBA" id="ARBA00010511"/>
    </source>
</evidence>
<dbReference type="Pfam" id="PF08167">
    <property type="entry name" value="RIX1"/>
    <property type="match status" value="1"/>
</dbReference>
<feature type="domain" description="Pre-rRNA-processing protein RIX1 N-terminal" evidence="7">
    <location>
        <begin position="6"/>
        <end position="187"/>
    </location>
</feature>
<accession>A0A642UM10</accession>
<dbReference type="GO" id="GO:0005634">
    <property type="term" value="C:nucleus"/>
    <property type="evidence" value="ECO:0007669"/>
    <property type="project" value="UniProtKB-SubCell"/>
</dbReference>
<comment type="subcellular location">
    <subcellularLocation>
        <location evidence="2">Nucleus</location>
    </subcellularLocation>
</comment>
<dbReference type="EMBL" id="SWFS01000487">
    <property type="protein sequence ID" value="KAA8901396.1"/>
    <property type="molecule type" value="Genomic_DNA"/>
</dbReference>
<proteinExistence type="inferred from homology"/>
<organism evidence="8 9">
    <name type="scientific">Trichomonascus ciferrii</name>
    <dbReference type="NCBI Taxonomy" id="44093"/>
    <lineage>
        <taxon>Eukaryota</taxon>
        <taxon>Fungi</taxon>
        <taxon>Dikarya</taxon>
        <taxon>Ascomycota</taxon>
        <taxon>Saccharomycotina</taxon>
        <taxon>Dipodascomycetes</taxon>
        <taxon>Dipodascales</taxon>
        <taxon>Trichomonascaceae</taxon>
        <taxon>Trichomonascus</taxon>
        <taxon>Trichomonascus ciferrii complex</taxon>
    </lineage>
</organism>
<evidence type="ECO:0000256" key="6">
    <source>
        <dbReference type="SAM" id="MobiDB-lite"/>
    </source>
</evidence>
<protein>
    <recommendedName>
        <fullName evidence="4">Pre-rRNA-processing protein RIX1</fullName>
    </recommendedName>
</protein>
<feature type="compositionally biased region" description="Low complexity" evidence="6">
    <location>
        <begin position="629"/>
        <end position="641"/>
    </location>
</feature>
<evidence type="ECO:0000313" key="9">
    <source>
        <dbReference type="Proteomes" id="UP000761534"/>
    </source>
</evidence>
<sequence length="692" mass="77627">MSLKSLLNTVLSPSQEDNIAANASHCLSLIVSSPSILTEADEPSLTKFKVRISALVKSRQPIARWFGCYLCKVAIESKCYSILKSHGGTWAGLLQHVMEVKEPLVTHQIAIQALSTLFSATYGKPNFTKEITTSRLPEYVKQLFVLAGKEPQLWNVIVPALSKTLSQQSTTFRPFVNKAFNLFTEVLRCGVTGSNNVSDKLVQDACEGLVLLHRSAPKGKEQEEWRNSIICTISEINYTISELSFEFVDEETPKSAHQGPKFEWLQNIESDIIRLTDKLQLLLQLLYAFFTTPTKCQVNFPYGEIMLLADRLYTLSFSTEKQGVETDRKKLFYGLVDRINVNVTHLLIKSITVIGHPAVMYLDSLMHHITLLISRRPNIHLKLSLFKLTTTLLKQSRLLPSSYTADLGKVISAALPMVQIKQPTSATVPDMVSAPDAFIEHPDKITVEIIYDFLSTAVETCPSIPLHQRAQIDGLFIMNAHPNAVLNGLYPGVCKHSIAPMAIRTNPESTLGSLLMHPRLPPLSQSQQDVLKAAKLTSANDLNNEDRQETEHDKEMVDFEPTEQSTFISHTEHKDIRPRNEEPPKPEDIAQPETFSQPKTTDFWKQQTEQTDRNAWKQQTEQTDRNTYVTTTSESVKVTETTTKEDSSSTPNFQPSLNPPQPPSQPQENESNEESDIEIPTIDVASDSDEDL</sequence>
<keyword evidence="5" id="KW-0539">Nucleus</keyword>
<evidence type="ECO:0000256" key="1">
    <source>
        <dbReference type="ARBA" id="ARBA00003770"/>
    </source>
</evidence>
<keyword evidence="9" id="KW-1185">Reference proteome</keyword>
<feature type="compositionally biased region" description="Basic and acidic residues" evidence="6">
    <location>
        <begin position="570"/>
        <end position="588"/>
    </location>
</feature>
<evidence type="ECO:0000256" key="4">
    <source>
        <dbReference type="ARBA" id="ARBA00021502"/>
    </source>
</evidence>